<dbReference type="InterPro" id="IPR001392">
    <property type="entry name" value="Clathrin_mu"/>
</dbReference>
<dbReference type="PROSITE" id="PS00991">
    <property type="entry name" value="CLAT_ADAPTOR_M_2"/>
    <property type="match status" value="1"/>
</dbReference>
<evidence type="ECO:0000259" key="6">
    <source>
        <dbReference type="PROSITE" id="PS51072"/>
    </source>
</evidence>
<dbReference type="InterPro" id="IPR011012">
    <property type="entry name" value="Longin-like_dom_sf"/>
</dbReference>
<name>A0A9W6YWX4_AMBMO</name>
<protein>
    <submittedName>
        <fullName evidence="7">Unnamed protein product</fullName>
    </submittedName>
</protein>
<dbReference type="Proteomes" id="UP001165063">
    <property type="component" value="Unassembled WGS sequence"/>
</dbReference>
<keyword evidence="2 5" id="KW-0813">Transport</keyword>
<accession>A0A9W6YWX4</accession>
<evidence type="ECO:0000256" key="3">
    <source>
        <dbReference type="ARBA" id="ARBA00022927"/>
    </source>
</evidence>
<evidence type="ECO:0000256" key="1">
    <source>
        <dbReference type="ARBA" id="ARBA00004308"/>
    </source>
</evidence>
<evidence type="ECO:0000256" key="4">
    <source>
        <dbReference type="ARBA" id="ARBA00023136"/>
    </source>
</evidence>
<gene>
    <name evidence="7" type="ORF">Amon01_000259800</name>
</gene>
<dbReference type="Gene3D" id="2.60.40.1170">
    <property type="entry name" value="Mu homology domain, subdomain B"/>
    <property type="match status" value="2"/>
</dbReference>
<dbReference type="GO" id="GO:0012505">
    <property type="term" value="C:endomembrane system"/>
    <property type="evidence" value="ECO:0007669"/>
    <property type="project" value="UniProtKB-SubCell"/>
</dbReference>
<dbReference type="InterPro" id="IPR018240">
    <property type="entry name" value="Clathrin_mu_CS"/>
</dbReference>
<proteinExistence type="inferred from homology"/>
<dbReference type="Gene3D" id="3.30.450.60">
    <property type="match status" value="1"/>
</dbReference>
<dbReference type="PANTHER" id="PTHR10529">
    <property type="entry name" value="AP COMPLEX SUBUNIT MU"/>
    <property type="match status" value="1"/>
</dbReference>
<comment type="similarity">
    <text evidence="5">Belongs to the adaptor complexes medium subunit family.</text>
</comment>
<evidence type="ECO:0000313" key="7">
    <source>
        <dbReference type="EMBL" id="GMG22316.1"/>
    </source>
</evidence>
<dbReference type="PROSITE" id="PS51072">
    <property type="entry name" value="MHD"/>
    <property type="match status" value="1"/>
</dbReference>
<evidence type="ECO:0000256" key="5">
    <source>
        <dbReference type="PIRNR" id="PIRNR005992"/>
    </source>
</evidence>
<dbReference type="GO" id="GO:0030131">
    <property type="term" value="C:clathrin adaptor complex"/>
    <property type="evidence" value="ECO:0007669"/>
    <property type="project" value="UniProtKB-UniRule"/>
</dbReference>
<dbReference type="AlphaFoldDB" id="A0A9W6YWX4"/>
<dbReference type="SUPFAM" id="SSF64356">
    <property type="entry name" value="SNARE-like"/>
    <property type="match status" value="1"/>
</dbReference>
<keyword evidence="8" id="KW-1185">Reference proteome</keyword>
<evidence type="ECO:0000256" key="2">
    <source>
        <dbReference type="ARBA" id="ARBA00022448"/>
    </source>
</evidence>
<dbReference type="CDD" id="cd09250">
    <property type="entry name" value="AP-1_Mu1_Cterm"/>
    <property type="match status" value="1"/>
</dbReference>
<dbReference type="GO" id="GO:0006886">
    <property type="term" value="P:intracellular protein transport"/>
    <property type="evidence" value="ECO:0007669"/>
    <property type="project" value="UniProtKB-UniRule"/>
</dbReference>
<dbReference type="InterPro" id="IPR050431">
    <property type="entry name" value="Adaptor_comp_med_subunit"/>
</dbReference>
<reference evidence="7" key="1">
    <citation type="submission" date="2023-04" db="EMBL/GenBank/DDBJ databases">
        <title>Ambrosiozyma monospora NBRC 1965.</title>
        <authorList>
            <person name="Ichikawa N."/>
            <person name="Sato H."/>
            <person name="Tonouchi N."/>
        </authorList>
    </citation>
    <scope>NUCLEOTIDE SEQUENCE</scope>
    <source>
        <strain evidence="7">NBRC 1965</strain>
    </source>
</reference>
<dbReference type="PROSITE" id="PS00990">
    <property type="entry name" value="CLAT_ADAPTOR_M_1"/>
    <property type="match status" value="1"/>
</dbReference>
<keyword evidence="3 5" id="KW-0653">Protein transport</keyword>
<dbReference type="InterPro" id="IPR028565">
    <property type="entry name" value="MHD"/>
</dbReference>
<dbReference type="Pfam" id="PF00928">
    <property type="entry name" value="Adap_comp_sub"/>
    <property type="match status" value="1"/>
</dbReference>
<sequence length="459" mass="52816">MASIVYFLDNKGRPLLSRDYKGDIPQTAVEEFPLLLLKNSIAISEDDGIQGGAQTTSDEAGSVPPVLFHNGVNYIFLIHKNIYILALTKYDTNIFNIMSYLNNLIKVIESYVKSLEEESIRDNFTIIYELMDEMMDFGIPQITDQKILKEYITQKSFTLENVLKVPTASKLPPSTLTNSISWRSPGISYKKNEAYLDVIERIDMLVNHKGQMLSSEINGSIRIKSFLSGMPELQLGLNEKFINSGLASIRGEELPKLTHGIEVEDVKFHQCVRLSRFESDKQISFIPPDGEFSLLSYRVHSNTLRPLFLVDYKYKNHSNTRLEIMIKVKANFRNKIVANKLEIKIPVPEDIDSPKFHYNKGSLKYLPNDSEILWKFKRIEGGKEYVMIAELMLPSVNNTYNLETFMKKPLNLKFEMQGFVTSGLQVKYLKINEPKMNYQSYPYVRYITRSGDNYSIRVK</sequence>
<comment type="subcellular location">
    <subcellularLocation>
        <location evidence="1">Endomembrane system</location>
    </subcellularLocation>
</comment>
<comment type="caution">
    <text evidence="7">The sequence shown here is derived from an EMBL/GenBank/DDBJ whole genome shotgun (WGS) entry which is preliminary data.</text>
</comment>
<keyword evidence="4" id="KW-0472">Membrane</keyword>
<evidence type="ECO:0000313" key="8">
    <source>
        <dbReference type="Proteomes" id="UP001165063"/>
    </source>
</evidence>
<dbReference type="InterPro" id="IPR036168">
    <property type="entry name" value="AP2_Mu_C_sf"/>
</dbReference>
<dbReference type="FunFam" id="3.30.450.60:FF:000002">
    <property type="entry name" value="AP-2 complex subunit mu, putative"/>
    <property type="match status" value="1"/>
</dbReference>
<dbReference type="SUPFAM" id="SSF49447">
    <property type="entry name" value="Second domain of Mu2 adaptin subunit (ap50) of ap2 adaptor"/>
    <property type="match status" value="1"/>
</dbReference>
<feature type="domain" description="MHD" evidence="6">
    <location>
        <begin position="191"/>
        <end position="457"/>
    </location>
</feature>
<dbReference type="OrthoDB" id="10259133at2759"/>
<organism evidence="7 8">
    <name type="scientific">Ambrosiozyma monospora</name>
    <name type="common">Yeast</name>
    <name type="synonym">Endomycopsis monosporus</name>
    <dbReference type="NCBI Taxonomy" id="43982"/>
    <lineage>
        <taxon>Eukaryota</taxon>
        <taxon>Fungi</taxon>
        <taxon>Dikarya</taxon>
        <taxon>Ascomycota</taxon>
        <taxon>Saccharomycotina</taxon>
        <taxon>Pichiomycetes</taxon>
        <taxon>Pichiales</taxon>
        <taxon>Pichiaceae</taxon>
        <taxon>Ambrosiozyma</taxon>
    </lineage>
</organism>
<dbReference type="GO" id="GO:0016192">
    <property type="term" value="P:vesicle-mediated transport"/>
    <property type="evidence" value="ECO:0007669"/>
    <property type="project" value="InterPro"/>
</dbReference>
<dbReference type="PRINTS" id="PR00314">
    <property type="entry name" value="CLATHRINADPT"/>
</dbReference>
<dbReference type="PIRSF" id="PIRSF005992">
    <property type="entry name" value="Clathrin_mu"/>
    <property type="match status" value="1"/>
</dbReference>
<dbReference type="EMBL" id="BSXU01000969">
    <property type="protein sequence ID" value="GMG22316.1"/>
    <property type="molecule type" value="Genomic_DNA"/>
</dbReference>